<evidence type="ECO:0000313" key="2">
    <source>
        <dbReference type="Proteomes" id="UP000694044"/>
    </source>
</evidence>
<dbReference type="PANTHER" id="PTHR46586">
    <property type="entry name" value="ANKYRIN REPEAT-CONTAINING PROTEIN"/>
    <property type="match status" value="1"/>
</dbReference>
<comment type="caution">
    <text evidence="1">The sequence shown here is derived from an EMBL/GenBank/DDBJ whole genome shotgun (WGS) entry which is preliminary data.</text>
</comment>
<dbReference type="InterPro" id="IPR052050">
    <property type="entry name" value="SecEffector_AnkRepeat"/>
</dbReference>
<gene>
    <name evidence="1" type="ORF">PHYPSEUDO_009136</name>
</gene>
<evidence type="ECO:0000313" key="1">
    <source>
        <dbReference type="EMBL" id="KAG7379041.1"/>
    </source>
</evidence>
<dbReference type="OrthoDB" id="126596at2759"/>
<reference evidence="1" key="1">
    <citation type="submission" date="2021-02" db="EMBL/GenBank/DDBJ databases">
        <authorList>
            <person name="Palmer J.M."/>
        </authorList>
    </citation>
    <scope>NUCLEOTIDE SEQUENCE</scope>
    <source>
        <strain evidence="1">SCRP734</strain>
    </source>
</reference>
<dbReference type="PANTHER" id="PTHR46586:SF3">
    <property type="entry name" value="ANKYRIN REPEAT-CONTAINING PROTEIN"/>
    <property type="match status" value="1"/>
</dbReference>
<name>A0A8T1VDA6_9STRA</name>
<dbReference type="EMBL" id="JAGDFM010000377">
    <property type="protein sequence ID" value="KAG7379041.1"/>
    <property type="molecule type" value="Genomic_DNA"/>
</dbReference>
<sequence>MVKWLHGNTEAGYTSAAMEQAARNGQLQTLKWLHTNRSKGFALSRVFSLQVECQPFVANKFEIFLFVHAHYVHPVTQAFVQNILGNGMRHNETNDTRSSRGCMNTTPKKARYRWSNRETVPTFLRAHRTRDAAPYFDFSSQSIGFTAASAATNANRYWYLVVICPTA</sequence>
<keyword evidence="2" id="KW-1185">Reference proteome</keyword>
<protein>
    <submittedName>
        <fullName evidence="1">Uncharacterized protein</fullName>
    </submittedName>
</protein>
<dbReference type="Proteomes" id="UP000694044">
    <property type="component" value="Unassembled WGS sequence"/>
</dbReference>
<accession>A0A8T1VDA6</accession>
<organism evidence="1 2">
    <name type="scientific">Phytophthora pseudosyringae</name>
    <dbReference type="NCBI Taxonomy" id="221518"/>
    <lineage>
        <taxon>Eukaryota</taxon>
        <taxon>Sar</taxon>
        <taxon>Stramenopiles</taxon>
        <taxon>Oomycota</taxon>
        <taxon>Peronosporomycetes</taxon>
        <taxon>Peronosporales</taxon>
        <taxon>Peronosporaceae</taxon>
        <taxon>Phytophthora</taxon>
    </lineage>
</organism>
<proteinExistence type="predicted"/>
<dbReference type="AlphaFoldDB" id="A0A8T1VDA6"/>